<sequence>MIPRRGPRPLPLHLGLASLRAMLALTAPMPPPSSAASPSWNDAWPRSKAGRAEAARIAHALAAAGHKPEAFRAAVLRRLMTQDGGFLGGVLAYRRQDAAPAQPEMPVLWQDGGSRVLDYGGAGTPVLFVPSLVNRATVLDLSPERSMLRHLAGTGMRPLLLDWGWPGEQERRFALADYIARLDRALAALPGPLVLAGYCMGGLLALAAALRRPERLSGLALLATPWDFHAGEGQEGATVRSMAALAPLLDPWLDATGTLPVDVIQAMFAALDPFGIAAKYRAFARLAPGSSRARLFVALEDWLNDGVPLAAPVARECLGGWYGRNETMAGAWRVDGAPVLPGAWRKPAFLAIPARDRIVPPASARALAQAMPGARAHEAAAGHVGMVAGSGAEAALWRPLAEWVASL</sequence>
<dbReference type="SUPFAM" id="SSF53474">
    <property type="entry name" value="alpha/beta-Hydrolases"/>
    <property type="match status" value="1"/>
</dbReference>
<dbReference type="RefSeq" id="WP_211853684.1">
    <property type="nucleotide sequence ID" value="NZ_JAAGBB010000019.1"/>
</dbReference>
<keyword evidence="1" id="KW-0732">Signal</keyword>
<dbReference type="GO" id="GO:0016787">
    <property type="term" value="F:hydrolase activity"/>
    <property type="evidence" value="ECO:0007669"/>
    <property type="project" value="UniProtKB-KW"/>
</dbReference>
<evidence type="ECO:0000256" key="1">
    <source>
        <dbReference type="SAM" id="SignalP"/>
    </source>
</evidence>
<comment type="caution">
    <text evidence="3">The sequence shown here is derived from an EMBL/GenBank/DDBJ whole genome shotgun (WGS) entry which is preliminary data.</text>
</comment>
<feature type="domain" description="AB hydrolase-1" evidence="2">
    <location>
        <begin position="125"/>
        <end position="385"/>
    </location>
</feature>
<keyword evidence="4" id="KW-1185">Reference proteome</keyword>
<organism evidence="3 4">
    <name type="scientific">Plastoroseomonas hellenica</name>
    <dbReference type="NCBI Taxonomy" id="2687306"/>
    <lineage>
        <taxon>Bacteria</taxon>
        <taxon>Pseudomonadati</taxon>
        <taxon>Pseudomonadota</taxon>
        <taxon>Alphaproteobacteria</taxon>
        <taxon>Acetobacterales</taxon>
        <taxon>Acetobacteraceae</taxon>
        <taxon>Plastoroseomonas</taxon>
    </lineage>
</organism>
<dbReference type="PANTHER" id="PTHR36837">
    <property type="entry name" value="POLY(3-HYDROXYALKANOATE) POLYMERASE SUBUNIT PHAC"/>
    <property type="match status" value="1"/>
</dbReference>
<reference evidence="4" key="1">
    <citation type="journal article" date="2021" name="Syst. Appl. Microbiol.">
        <title>Roseomonas hellenica sp. nov., isolated from roots of wild-growing Alkanna tinctoria.</title>
        <authorList>
            <person name="Rat A."/>
            <person name="Naranjo H.D."/>
            <person name="Lebbe L."/>
            <person name="Cnockaert M."/>
            <person name="Krigas N."/>
            <person name="Grigoriadou K."/>
            <person name="Maloupa E."/>
            <person name="Willems A."/>
        </authorList>
    </citation>
    <scope>NUCLEOTIDE SEQUENCE [LARGE SCALE GENOMIC DNA]</scope>
    <source>
        <strain evidence="4">LMG 31523</strain>
    </source>
</reference>
<dbReference type="InterPro" id="IPR029058">
    <property type="entry name" value="AB_hydrolase_fold"/>
</dbReference>
<name>A0ABS5F1M0_9PROT</name>
<gene>
    <name evidence="3" type="ORF">GXW71_16770</name>
</gene>
<dbReference type="Pfam" id="PF00561">
    <property type="entry name" value="Abhydrolase_1"/>
    <property type="match status" value="1"/>
</dbReference>
<dbReference type="InterPro" id="IPR000073">
    <property type="entry name" value="AB_hydrolase_1"/>
</dbReference>
<feature type="signal peptide" evidence="1">
    <location>
        <begin position="1"/>
        <end position="35"/>
    </location>
</feature>
<dbReference type="PANTHER" id="PTHR36837:SF2">
    <property type="entry name" value="POLY(3-HYDROXYALKANOATE) POLYMERASE SUBUNIT PHAC"/>
    <property type="match status" value="1"/>
</dbReference>
<evidence type="ECO:0000259" key="2">
    <source>
        <dbReference type="Pfam" id="PF00561"/>
    </source>
</evidence>
<keyword evidence="3" id="KW-0378">Hydrolase</keyword>
<dbReference type="Gene3D" id="3.40.50.1820">
    <property type="entry name" value="alpha/beta hydrolase"/>
    <property type="match status" value="1"/>
</dbReference>
<accession>A0ABS5F1M0</accession>
<feature type="chain" id="PRO_5045953663" evidence="1">
    <location>
        <begin position="36"/>
        <end position="407"/>
    </location>
</feature>
<dbReference type="Proteomes" id="UP001196870">
    <property type="component" value="Unassembled WGS sequence"/>
</dbReference>
<dbReference type="EMBL" id="JAAGBB010000019">
    <property type="protein sequence ID" value="MBR0666015.1"/>
    <property type="molecule type" value="Genomic_DNA"/>
</dbReference>
<dbReference type="InterPro" id="IPR051321">
    <property type="entry name" value="PHA/PHB_synthase"/>
</dbReference>
<proteinExistence type="predicted"/>
<protein>
    <submittedName>
        <fullName evidence="3">Alpha/beta fold hydrolase</fullName>
    </submittedName>
</protein>
<evidence type="ECO:0000313" key="4">
    <source>
        <dbReference type="Proteomes" id="UP001196870"/>
    </source>
</evidence>
<evidence type="ECO:0000313" key="3">
    <source>
        <dbReference type="EMBL" id="MBR0666015.1"/>
    </source>
</evidence>